<name>A0A9Q3JCZ0_9BASI</name>
<evidence type="ECO:0000313" key="3">
    <source>
        <dbReference type="EMBL" id="MBW0559796.1"/>
    </source>
</evidence>
<sequence>MFLVLNFCVILFLLKASRWTKQKSNRFSIGDLQETSRLFNPSLALPISTAASSRIIRRKSVHSAVSSINTPVSPSMSMLLVSFTTALILSHFNPSLPTVVETNSSNYALGAVLSQVSDSGKHSIPFNSHKHIPAELNYEIRDKELLGIVWALK</sequence>
<evidence type="ECO:0000259" key="2">
    <source>
        <dbReference type="Pfam" id="PF17919"/>
    </source>
</evidence>
<dbReference type="OrthoDB" id="5985335at2759"/>
<reference evidence="3" key="1">
    <citation type="submission" date="2021-03" db="EMBL/GenBank/DDBJ databases">
        <title>Draft genome sequence of rust myrtle Austropuccinia psidii MF-1, a brazilian biotype.</title>
        <authorList>
            <person name="Quecine M.C."/>
            <person name="Pachon D.M.R."/>
            <person name="Bonatelli M.L."/>
            <person name="Correr F.H."/>
            <person name="Franceschini L.M."/>
            <person name="Leite T.F."/>
            <person name="Margarido G.R.A."/>
            <person name="Almeida C.A."/>
            <person name="Ferrarezi J.A."/>
            <person name="Labate C.A."/>
        </authorList>
    </citation>
    <scope>NUCLEOTIDE SEQUENCE</scope>
    <source>
        <strain evidence="3">MF-1</strain>
    </source>
</reference>
<accession>A0A9Q3JCZ0</accession>
<keyword evidence="4" id="KW-1185">Reference proteome</keyword>
<dbReference type="InterPro" id="IPR043502">
    <property type="entry name" value="DNA/RNA_pol_sf"/>
</dbReference>
<dbReference type="Proteomes" id="UP000765509">
    <property type="component" value="Unassembled WGS sequence"/>
</dbReference>
<keyword evidence="1" id="KW-0732">Signal</keyword>
<protein>
    <recommendedName>
        <fullName evidence="2">Reverse transcriptase/retrotransposon-derived protein RNase H-like domain-containing protein</fullName>
    </recommendedName>
</protein>
<evidence type="ECO:0000256" key="1">
    <source>
        <dbReference type="SAM" id="SignalP"/>
    </source>
</evidence>
<feature type="signal peptide" evidence="1">
    <location>
        <begin position="1"/>
        <end position="16"/>
    </location>
</feature>
<dbReference type="PANTHER" id="PTHR34072:SF52">
    <property type="entry name" value="RIBONUCLEASE H"/>
    <property type="match status" value="1"/>
</dbReference>
<gene>
    <name evidence="3" type="ORF">O181_099511</name>
</gene>
<dbReference type="AlphaFoldDB" id="A0A9Q3JCZ0"/>
<organism evidence="3 4">
    <name type="scientific">Austropuccinia psidii MF-1</name>
    <dbReference type="NCBI Taxonomy" id="1389203"/>
    <lineage>
        <taxon>Eukaryota</taxon>
        <taxon>Fungi</taxon>
        <taxon>Dikarya</taxon>
        <taxon>Basidiomycota</taxon>
        <taxon>Pucciniomycotina</taxon>
        <taxon>Pucciniomycetes</taxon>
        <taxon>Pucciniales</taxon>
        <taxon>Sphaerophragmiaceae</taxon>
        <taxon>Austropuccinia</taxon>
    </lineage>
</organism>
<dbReference type="SUPFAM" id="SSF56672">
    <property type="entry name" value="DNA/RNA polymerases"/>
    <property type="match status" value="1"/>
</dbReference>
<dbReference type="InterPro" id="IPR041577">
    <property type="entry name" value="RT_RNaseH_2"/>
</dbReference>
<proteinExistence type="predicted"/>
<dbReference type="EMBL" id="AVOT02068641">
    <property type="protein sequence ID" value="MBW0559796.1"/>
    <property type="molecule type" value="Genomic_DNA"/>
</dbReference>
<dbReference type="PANTHER" id="PTHR34072">
    <property type="entry name" value="ENZYMATIC POLYPROTEIN-RELATED"/>
    <property type="match status" value="1"/>
</dbReference>
<dbReference type="Pfam" id="PF17919">
    <property type="entry name" value="RT_RNaseH_2"/>
    <property type="match status" value="1"/>
</dbReference>
<comment type="caution">
    <text evidence="3">The sequence shown here is derived from an EMBL/GenBank/DDBJ whole genome shotgun (WGS) entry which is preliminary data.</text>
</comment>
<evidence type="ECO:0000313" key="4">
    <source>
        <dbReference type="Proteomes" id="UP000765509"/>
    </source>
</evidence>
<feature type="chain" id="PRO_5040253326" description="Reverse transcriptase/retrotransposon-derived protein RNase H-like domain-containing protein" evidence="1">
    <location>
        <begin position="17"/>
        <end position="153"/>
    </location>
</feature>
<feature type="domain" description="Reverse transcriptase/retrotransposon-derived protein RNase H-like" evidence="2">
    <location>
        <begin position="82"/>
        <end position="153"/>
    </location>
</feature>